<dbReference type="Gene3D" id="3.30.300.30">
    <property type="match status" value="3"/>
</dbReference>
<reference evidence="6 7" key="2">
    <citation type="submission" date="2018-03" db="EMBL/GenBank/DDBJ databases">
        <title>The ancient ancestry and fast evolution of plastids.</title>
        <authorList>
            <person name="Moore K.R."/>
            <person name="Magnabosco C."/>
            <person name="Momper L."/>
            <person name="Gold D.A."/>
            <person name="Bosak T."/>
            <person name="Fournier G.P."/>
        </authorList>
    </citation>
    <scope>NUCLEOTIDE SEQUENCE [LARGE SCALE GENOMIC DNA]</scope>
    <source>
        <strain evidence="6 7">CCAP 1448/3</strain>
    </source>
</reference>
<proteinExistence type="inferred from homology"/>
<dbReference type="CDD" id="cd00761">
    <property type="entry name" value="Glyco_tranf_GTA_type"/>
    <property type="match status" value="1"/>
</dbReference>
<dbReference type="Gene3D" id="3.90.550.10">
    <property type="entry name" value="Spore Coat Polysaccharide Biosynthesis Protein SpsA, Chain A"/>
    <property type="match status" value="1"/>
</dbReference>
<dbReference type="SUPFAM" id="SSF53448">
    <property type="entry name" value="Nucleotide-diphospho-sugar transferases"/>
    <property type="match status" value="1"/>
</dbReference>
<comment type="similarity">
    <text evidence="2">Belongs to the ATP-dependent AMP-binding enzyme family.</text>
</comment>
<dbReference type="InterPro" id="IPR029058">
    <property type="entry name" value="AB_hydrolase_fold"/>
</dbReference>
<dbReference type="EMBL" id="PVWJ01000074">
    <property type="protein sequence ID" value="PSB02088.1"/>
    <property type="molecule type" value="Genomic_DNA"/>
</dbReference>
<dbReference type="GO" id="GO:0043041">
    <property type="term" value="P:amino acid activation for nonribosomal peptide biosynthetic process"/>
    <property type="evidence" value="ECO:0007669"/>
    <property type="project" value="TreeGrafter"/>
</dbReference>
<dbReference type="Gene3D" id="3.40.50.1820">
    <property type="entry name" value="alpha/beta hydrolase"/>
    <property type="match status" value="1"/>
</dbReference>
<dbReference type="Gene3D" id="3.40.50.980">
    <property type="match status" value="6"/>
</dbReference>
<evidence type="ECO:0000256" key="1">
    <source>
        <dbReference type="ARBA" id="ARBA00001957"/>
    </source>
</evidence>
<dbReference type="InterPro" id="IPR020845">
    <property type="entry name" value="AMP-binding_CS"/>
</dbReference>
<dbReference type="InterPro" id="IPR020806">
    <property type="entry name" value="PKS_PP-bd"/>
</dbReference>
<dbReference type="InterPro" id="IPR001242">
    <property type="entry name" value="Condensation_dom"/>
</dbReference>
<reference evidence="6 7" key="1">
    <citation type="submission" date="2018-02" db="EMBL/GenBank/DDBJ databases">
        <authorList>
            <person name="Cohen D.B."/>
            <person name="Kent A.D."/>
        </authorList>
    </citation>
    <scope>NUCLEOTIDE SEQUENCE [LARGE SCALE GENOMIC DNA]</scope>
    <source>
        <strain evidence="6 7">CCAP 1448/3</strain>
    </source>
</reference>
<dbReference type="InterPro" id="IPR023213">
    <property type="entry name" value="CAT-like_dom_sf"/>
</dbReference>
<dbReference type="InterPro" id="IPR029044">
    <property type="entry name" value="Nucleotide-diphossugar_trans"/>
</dbReference>
<dbReference type="Proteomes" id="UP000238762">
    <property type="component" value="Unassembled WGS sequence"/>
</dbReference>
<sequence>METLNSSLTSSDLTAISNMETLTSARQEKQVTNYIATSRVSVIIPAYNSAKFLPEAIESVLSQTYPVFEIIVVDDGSTDNTKEICDRYPTVQYVYQNNQGASVARNTGVRVSQGEYLLFLDSDDCLLPKAVEIGVNCINDHPEVGFVFGSYSFKSINPDGSYTTEEIYDNQPEIASYATILAAKHKIQCACIIFRREAVESVGGFDPNLRTMQDINLFLRVAREFPIHYHHQLVSEYRYTGSNVSRKPAKMLIDAMHSHSLQWSYIQQTGNKEYAAAYECGKQAWIKLFGERLPYEIIRYVEAGQWVEALGHLRLIVNYDPKLKCLNKDIYESSYKALLSRLRELPIESSLAYWQQQLAGVPPLLSLPTDRPRLAEQTFAGNSQSFALSQELTAALSLLSKQEEVTLFMTLLTAFDTLLYRYTGTEDIIVGSPIASSDRSFVNAVALRTDISGNPSFQQLLERVREVALGAYTHQDLPFEILVETLQPQRDLSYSPLFQVMLVFEEDVSLQKVELSSLTASPWVIENKTAKFDLTLFLEQTSNGLIGKWEYNTDLFDRETIERMSGHFQSLLEGIVAHPEQPISELPLLTAPEKQQLLVGWNQTDTEYPQDRCLHQLFEEQVERTPDAVAVVFEQQQLTYKELNSRANQLAHYLRTLGVEPDVPVGICVERSLEMVVGLLGILKAGGAYVPLDPAYPPERLTYMLSDSQMPVLVTQQDLVSLLPKHHAKVVCLDTDWNNISEENDENSLGGVTVENLAYIIYTSGSTGKPKGVQIIHGGVTNFLNTMRIKPGLTEQDILLAITTISFDIAVLELYLPLIFGAKVVLVSREVAVDGMRLLKLLNESNATVMQATPATWHLLLAAGWKSQSQLKILCGGEALSQELASQLLARVSSVWNMYGPTEATVWATTYEVGVQQSLVDTQKPAMSIGKPIGNTQIYILDRHLQPVPIGISGELYIGGVCLARGYLNRPDLTTEKFITNPFSHQPSSRLYKTGDLARYLPNGDIEYLTRIDNQVKIRGFRIELGEIEILLAKHPDIREVAVIVREDIPGDKRLVAYIVHVWNQTPSVADLLNFLSQKLPKFMIPSAFVIVDALPLTPNGKVDRRALLGYSLPSDRISLDTTPKASKVNTSLLPNTYRISVDTGFVAPTSPTEEILAGIWSQALGLDQISIHDNFFLLGGHSLLATKVILSCYQAFSKQLSLRDLFESPTIATLSVVIDKSPNKESELPEYQIIPQRANQDSAPLSFSQERLWFLQQLEPDRSDYHFCLAVRLKGHLNLTALQQALDAVVAHHEVLRTNFINEEGNPIQVIRPPHPVKLLVVDLQEYLQPQRLTEVERLLQQESQRIFDLSQDLMLRGCLLQIAPDEQILLLAMHHIAIDGGSTAILSKELSELYKAFSSGQPSLLPELHIQYADYAVWQRQWLQGEVLESLVSYWKQKLANAPDLLSLPTDRPRSPVQTFRGSTQSFALSPQLTTALRSLSSQTGVTLFMTLLAAFDTLLYRYTGTEDILVGSPIANRNHQEIAGLIGFFVNNLVLRVDMSGNPSFRELLGQVREVALEAYAHQDLPFQKLVEELQPQRDLSYSPLFQVMFVFNEDVSLRNMELSGLTLSPWAVENKTAQFDLTLYLRPSSEEGLVGGWEYNTDLFDSATISRMAANFEILLESIVANPEQPISELSLLTAQERQQLLFGWNQTLIEYPHDRCIHQLFEEQVARNPEAVAVVFAGEHLTYRELNSRANQLAHYLQSLGVSSDVLVGICLERSLEMAVAFLGIFKAGGAYVPLDPSYPSERLAFMLEDAQTPVILTQERLLAVIPDRSAKVVCLDTNWQEIAQHSPENPVLDINSRHLAYVIYTSGSTGKPKGVMITHQGLVNHNLAIAKLFALEPSDRMLQFASISFDIAVEELFPTWISGATVVLRDEEMLSSISSFLQFIEREQITILDLPTAFWHQMVMEMQLLEKSFPKSMRLVVVGGEKASRETYANWLNLVGNSCRWINTYGPTETTVVATCYEPTANLETESSISEIPIGRPIANTQIYILDQQLQPVPIGVPGELYIGGAGLARGYLNRLELTASKFIPNPLIDDPNAYLYKTGDLARYRRDGNIEFLGRIDNQTKIRGFRIELAEIEASVSQNPKIKDSLIIVREEVPGDKHLVAYVVPFPEQVVTDHELRSFLKTKLPNYMIPSQFLVLEALPMTPNGKLNRRGLPKPAKTRLIEENNFIAPRTPTEEILAHIWSQVLGWNRVSINDNFFDLGGHSLLVIQALAHCHTAFSVELSLRQFFATPTVADLAAAIDQAQQQNSGMSNYQIVPQRVNRESAPLSFAQQRLWFLEQLDPNRSDYHISQAIKLTGSLNIPALQQALDGIVTHHEVLRTNFINEQGNPLQVIGNPRHVELVVVDLQDCPQPQQEQEIQRLLEQESDRPFNFSEDLMLRGRLLQVAPQENILVLVIHHIAADAWSMNIFLPQLKQLYEAFCQGQSCSLPELPIQYADFAAWQRQYLQNEYLESLLDYWKQQLAGAPELLLLPTDRPRPAVQKFQGAKRSFRLSRQVMEALSLLSKQEKVTIFMTLVAAFNTLLYRYTGSEDILVGSPIANRNRPEIQGLIGFFVNTLVFRTDMSGNPSFQELLERVREVALGAYTHQDLPFESLVEALQPKRDLSYSPLFQVMLVFEEDVSQQKFELPGLTVSPWNLENKTAKFDLTLFLEQTNNGLIGKWEYNTDLFDSETIERMSGHFQSLLEGIVAHPEQPISELPLLTAPEKQQLLVEWNQTDAEYPQDKCIHQLFEEQVKRTPDAVAVVFEQQQLTYRELNTRANQLAHYLRTLGVEPDVPVGICVERSLEMVVGLLGILKAGGAYVPLDPAYPQDRLSFMLENSQASVLLTSQNLVGELPEYDGKVLYLDADWDVIAQENQENLVSGVKPENLGYVIYTSGSTGMPKGVAMKQLALCNLIFWQQQNTTVSGLAKTLQFTPISFDVSFQEIFSTWCSGGTLVLIGEELRRDTLALLDLLQEQAVERLFLPFVALQQLAEVAVSAELFPDNLREIITAGEQLQITPAIYNFVTHLNNCTLHNHYGPSESHVVTAFTLANSAKNWAALPPIGKPIANTQIYILDSHMQPVPIGVSGELYIGGYCLARGYLNRPDLTAARFISDPFSNDPNARLYKTGDLCRYLSDGNIEYLGRIDNQVKVRGFRIELGEIEALLSRHSAIAQTTLIVREDIPGDKRLVAYIVPNQEPAPTSSELRHFLQQKLPDYMLPSAFVMLESLPLTPSGKVDRRALPALEHIRQGSEATFVAPREELEVRLTKIWEQVLNVRPIGIKDNFFELGGHSLLAVRLFAEIEQICGKKLPLATLFQAQTIEDLAGVLRQSGWSAPWSSLVLIKPGGQKPPLFCVHPVGGNILEYQALANYLDREQPVYGIQALGLDGKQSPLLRIEDMANHYIQEIRSIQPNGPYFLAGYSFGGLVAFEMAQQLYAQGQNVALLALFDRNAPNFVSIRPSFVESIRIHLNNFRQLERKKKWNYLRDRILYRSGQLTYKQALMRGLSELETLTPQYLKVIDCNEQATKDYKPLKVYPVKVSLFRCQVQRPKEALSADFGWGDLVAGNVEIHHVPGEHYGMLREPGVRVLAEILQRCLERSQTDVSL</sequence>
<dbReference type="FunFam" id="3.30.300.30:FF:000010">
    <property type="entry name" value="Enterobactin synthetase component F"/>
    <property type="match status" value="3"/>
</dbReference>
<dbReference type="InterPro" id="IPR009081">
    <property type="entry name" value="PP-bd_ACP"/>
</dbReference>
<dbReference type="GO" id="GO:0044550">
    <property type="term" value="P:secondary metabolite biosynthetic process"/>
    <property type="evidence" value="ECO:0007669"/>
    <property type="project" value="UniProtKB-ARBA"/>
</dbReference>
<dbReference type="Pfam" id="PF00535">
    <property type="entry name" value="Glycos_transf_2"/>
    <property type="match status" value="1"/>
</dbReference>
<dbReference type="FunFam" id="3.40.50.980:FF:000001">
    <property type="entry name" value="Non-ribosomal peptide synthetase"/>
    <property type="match status" value="3"/>
</dbReference>
<organism evidence="6 7">
    <name type="scientific">Merismopedia glauca CCAP 1448/3</name>
    <dbReference type="NCBI Taxonomy" id="1296344"/>
    <lineage>
        <taxon>Bacteria</taxon>
        <taxon>Bacillati</taxon>
        <taxon>Cyanobacteriota</taxon>
        <taxon>Cyanophyceae</taxon>
        <taxon>Synechococcales</taxon>
        <taxon>Merismopediaceae</taxon>
        <taxon>Merismopedia</taxon>
    </lineage>
</organism>
<dbReference type="Pfam" id="PF00668">
    <property type="entry name" value="Condensation"/>
    <property type="match status" value="3"/>
</dbReference>
<evidence type="ECO:0000313" key="6">
    <source>
        <dbReference type="EMBL" id="PSB02088.1"/>
    </source>
</evidence>
<comment type="caution">
    <text evidence="6">The sequence shown here is derived from an EMBL/GenBank/DDBJ whole genome shotgun (WGS) entry which is preliminary data.</text>
</comment>
<dbReference type="SMART" id="SM00823">
    <property type="entry name" value="PKS_PP"/>
    <property type="match status" value="2"/>
</dbReference>
<dbReference type="InterPro" id="IPR000873">
    <property type="entry name" value="AMP-dep_synth/lig_dom"/>
</dbReference>
<dbReference type="FunFam" id="2.30.38.10:FF:000001">
    <property type="entry name" value="Non-ribosomal peptide synthetase PvdI"/>
    <property type="match status" value="3"/>
</dbReference>
<keyword evidence="3" id="KW-0596">Phosphopantetheine</keyword>
<dbReference type="NCBIfam" id="TIGR01733">
    <property type="entry name" value="AA-adenyl-dom"/>
    <property type="match status" value="3"/>
</dbReference>
<dbReference type="InterPro" id="IPR036736">
    <property type="entry name" value="ACP-like_sf"/>
</dbReference>
<evidence type="ECO:0000313" key="7">
    <source>
        <dbReference type="Proteomes" id="UP000238762"/>
    </source>
</evidence>
<dbReference type="GO" id="GO:0005829">
    <property type="term" value="C:cytosol"/>
    <property type="evidence" value="ECO:0007669"/>
    <property type="project" value="TreeGrafter"/>
</dbReference>
<dbReference type="Pfam" id="PF00550">
    <property type="entry name" value="PP-binding"/>
    <property type="match status" value="3"/>
</dbReference>
<dbReference type="InterPro" id="IPR001031">
    <property type="entry name" value="Thioesterase"/>
</dbReference>
<dbReference type="SUPFAM" id="SSF47336">
    <property type="entry name" value="ACP-like"/>
    <property type="match status" value="3"/>
</dbReference>
<dbReference type="PANTHER" id="PTHR45527">
    <property type="entry name" value="NONRIBOSOMAL PEPTIDE SYNTHETASE"/>
    <property type="match status" value="1"/>
</dbReference>
<dbReference type="GO" id="GO:0031177">
    <property type="term" value="F:phosphopantetheine binding"/>
    <property type="evidence" value="ECO:0007669"/>
    <property type="project" value="InterPro"/>
</dbReference>
<comment type="cofactor">
    <cofactor evidence="1">
        <name>pantetheine 4'-phosphate</name>
        <dbReference type="ChEBI" id="CHEBI:47942"/>
    </cofactor>
</comment>
<keyword evidence="4" id="KW-0597">Phosphoprotein</keyword>
<dbReference type="GO" id="GO:0003824">
    <property type="term" value="F:catalytic activity"/>
    <property type="evidence" value="ECO:0007669"/>
    <property type="project" value="InterPro"/>
</dbReference>
<dbReference type="RefSeq" id="WP_106289463.1">
    <property type="nucleotide sequence ID" value="NZ_CAWNTC010000100.1"/>
</dbReference>
<protein>
    <submittedName>
        <fullName evidence="6">Non-ribosomal peptide synthetase</fullName>
    </submittedName>
</protein>
<feature type="domain" description="Carrier" evidence="5">
    <location>
        <begin position="1148"/>
        <end position="1223"/>
    </location>
</feature>
<dbReference type="Gene3D" id="1.10.1200.10">
    <property type="entry name" value="ACP-like"/>
    <property type="match status" value="3"/>
</dbReference>
<dbReference type="CDD" id="cd12116">
    <property type="entry name" value="A_NRPS_Ta1_like"/>
    <property type="match status" value="1"/>
</dbReference>
<dbReference type="Gene3D" id="3.30.559.10">
    <property type="entry name" value="Chloramphenicol acetyltransferase-like domain"/>
    <property type="match status" value="2"/>
</dbReference>
<evidence type="ECO:0000256" key="3">
    <source>
        <dbReference type="ARBA" id="ARBA00022450"/>
    </source>
</evidence>
<evidence type="ECO:0000259" key="5">
    <source>
        <dbReference type="PROSITE" id="PS50075"/>
    </source>
</evidence>
<dbReference type="PROSITE" id="PS50075">
    <property type="entry name" value="CARRIER"/>
    <property type="match status" value="3"/>
</dbReference>
<dbReference type="OrthoDB" id="473401at2"/>
<gene>
    <name evidence="6" type="ORF">C7B64_14955</name>
</gene>
<dbReference type="SUPFAM" id="SSF56801">
    <property type="entry name" value="Acetyl-CoA synthetase-like"/>
    <property type="match status" value="3"/>
</dbReference>
<dbReference type="FunFam" id="1.10.1200.10:FF:000005">
    <property type="entry name" value="Nonribosomal peptide synthetase 1"/>
    <property type="match status" value="3"/>
</dbReference>
<dbReference type="Pfam" id="PF13193">
    <property type="entry name" value="AMP-binding_C"/>
    <property type="match status" value="3"/>
</dbReference>
<dbReference type="SUPFAM" id="SSF52777">
    <property type="entry name" value="CoA-dependent acyltransferases"/>
    <property type="match status" value="5"/>
</dbReference>
<evidence type="ECO:0000256" key="4">
    <source>
        <dbReference type="ARBA" id="ARBA00022553"/>
    </source>
</evidence>
<dbReference type="Pfam" id="PF00501">
    <property type="entry name" value="AMP-binding"/>
    <property type="match status" value="3"/>
</dbReference>
<dbReference type="Gene3D" id="2.30.38.10">
    <property type="entry name" value="Luciferase, Domain 3"/>
    <property type="match status" value="3"/>
</dbReference>
<dbReference type="Gene3D" id="3.30.559.30">
    <property type="entry name" value="Nonribosomal peptide synthetase, condensation domain"/>
    <property type="match status" value="3"/>
</dbReference>
<dbReference type="PROSITE" id="PS00455">
    <property type="entry name" value="AMP_BINDING"/>
    <property type="match status" value="3"/>
</dbReference>
<dbReference type="Pfam" id="PF00975">
    <property type="entry name" value="Thioesterase"/>
    <property type="match status" value="1"/>
</dbReference>
<dbReference type="GO" id="GO:0008610">
    <property type="term" value="P:lipid biosynthetic process"/>
    <property type="evidence" value="ECO:0007669"/>
    <property type="project" value="UniProtKB-ARBA"/>
</dbReference>
<feature type="domain" description="Carrier" evidence="5">
    <location>
        <begin position="3293"/>
        <end position="3368"/>
    </location>
</feature>
<dbReference type="SUPFAM" id="SSF53474">
    <property type="entry name" value="alpha/beta-Hydrolases"/>
    <property type="match status" value="1"/>
</dbReference>
<dbReference type="InterPro" id="IPR001173">
    <property type="entry name" value="Glyco_trans_2-like"/>
</dbReference>
<keyword evidence="7" id="KW-1185">Reference proteome</keyword>
<name>A0A2T1C1N8_9CYAN</name>
<dbReference type="CDD" id="cd17651">
    <property type="entry name" value="A_NRPS_VisG_like"/>
    <property type="match status" value="1"/>
</dbReference>
<dbReference type="InterPro" id="IPR025110">
    <property type="entry name" value="AMP-bd_C"/>
</dbReference>
<accession>A0A2T1C1N8</accession>
<dbReference type="FunFam" id="3.30.559.30:FF:000001">
    <property type="entry name" value="Non-ribosomal peptide synthetase"/>
    <property type="match status" value="1"/>
</dbReference>
<dbReference type="CDD" id="cd19531">
    <property type="entry name" value="LCL_NRPS-like"/>
    <property type="match status" value="3"/>
</dbReference>
<dbReference type="NCBIfam" id="NF003417">
    <property type="entry name" value="PRK04813.1"/>
    <property type="match status" value="3"/>
</dbReference>
<dbReference type="PANTHER" id="PTHR45527:SF1">
    <property type="entry name" value="FATTY ACID SYNTHASE"/>
    <property type="match status" value="1"/>
</dbReference>
<evidence type="ECO:0000256" key="2">
    <source>
        <dbReference type="ARBA" id="ARBA00006432"/>
    </source>
</evidence>
<dbReference type="InterPro" id="IPR010071">
    <property type="entry name" value="AA_adenyl_dom"/>
</dbReference>
<feature type="domain" description="Carrier" evidence="5">
    <location>
        <begin position="2223"/>
        <end position="2298"/>
    </location>
</feature>
<dbReference type="InterPro" id="IPR045851">
    <property type="entry name" value="AMP-bd_C_sf"/>
</dbReference>
<dbReference type="FunFam" id="3.30.559.10:FF:000012">
    <property type="entry name" value="Non-ribosomal peptide synthetase"/>
    <property type="match status" value="2"/>
</dbReference>
<dbReference type="FunFam" id="3.40.50.12780:FF:000012">
    <property type="entry name" value="Non-ribosomal peptide synthetase"/>
    <property type="match status" value="3"/>
</dbReference>